<evidence type="ECO:0000256" key="5">
    <source>
        <dbReference type="ARBA" id="ARBA00022519"/>
    </source>
</evidence>
<dbReference type="GO" id="GO:0015627">
    <property type="term" value="C:type II protein secretion system complex"/>
    <property type="evidence" value="ECO:0007669"/>
    <property type="project" value="InterPro"/>
</dbReference>
<dbReference type="GO" id="GO:0015628">
    <property type="term" value="P:protein secretion by the type II secretion system"/>
    <property type="evidence" value="ECO:0007669"/>
    <property type="project" value="InterPro"/>
</dbReference>
<evidence type="ECO:0000256" key="6">
    <source>
        <dbReference type="ARBA" id="ARBA00022692"/>
    </source>
</evidence>
<keyword evidence="3" id="KW-1003">Cell membrane</keyword>
<organism evidence="13 14">
    <name type="scientific">Luteimonas viscosa</name>
    <dbReference type="NCBI Taxonomy" id="1132694"/>
    <lineage>
        <taxon>Bacteria</taxon>
        <taxon>Pseudomonadati</taxon>
        <taxon>Pseudomonadota</taxon>
        <taxon>Gammaproteobacteria</taxon>
        <taxon>Lysobacterales</taxon>
        <taxon>Lysobacteraceae</taxon>
        <taxon>Luteimonas</taxon>
    </lineage>
</organism>
<keyword evidence="7 11" id="KW-1133">Transmembrane helix</keyword>
<dbReference type="Proteomes" id="UP000324973">
    <property type="component" value="Unassembled WGS sequence"/>
</dbReference>
<evidence type="ECO:0000256" key="10">
    <source>
        <dbReference type="ARBA" id="ARBA00030775"/>
    </source>
</evidence>
<dbReference type="InterPro" id="IPR022346">
    <property type="entry name" value="T2SS_GspH"/>
</dbReference>
<evidence type="ECO:0000256" key="7">
    <source>
        <dbReference type="ARBA" id="ARBA00022989"/>
    </source>
</evidence>
<evidence type="ECO:0000256" key="11">
    <source>
        <dbReference type="SAM" id="Phobius"/>
    </source>
</evidence>
<keyword evidence="4" id="KW-0488">Methylation</keyword>
<evidence type="ECO:0000256" key="8">
    <source>
        <dbReference type="ARBA" id="ARBA00023136"/>
    </source>
</evidence>
<accession>A0A5D4XW54</accession>
<evidence type="ECO:0000256" key="1">
    <source>
        <dbReference type="ARBA" id="ARBA00004377"/>
    </source>
</evidence>
<evidence type="ECO:0000256" key="9">
    <source>
        <dbReference type="ARBA" id="ARBA00025772"/>
    </source>
</evidence>
<proteinExistence type="inferred from homology"/>
<dbReference type="PROSITE" id="PS00409">
    <property type="entry name" value="PROKAR_NTER_METHYL"/>
    <property type="match status" value="1"/>
</dbReference>
<comment type="similarity">
    <text evidence="9">Belongs to the GSP H family.</text>
</comment>
<dbReference type="SUPFAM" id="SSF54523">
    <property type="entry name" value="Pili subunits"/>
    <property type="match status" value="1"/>
</dbReference>
<dbReference type="InterPro" id="IPR045584">
    <property type="entry name" value="Pilin-like"/>
</dbReference>
<keyword evidence="5" id="KW-0997">Cell inner membrane</keyword>
<evidence type="ECO:0000256" key="2">
    <source>
        <dbReference type="ARBA" id="ARBA00021549"/>
    </source>
</evidence>
<sequence length="178" mass="18345">MHSVTAEGRRGPAGWSRPLSGFTLIELAVVLAVAGILAAIGYPVFTSIINGSRLNSSADELTTSLQLARSEAVRRNARVSVCGSADGAACGGAWNHWLTVLESDATVLRVHEVRPPVQVSSAAARITYGANGLAVTAVNTAVNICIPTNLPSENQRVVRLTSAARVSSTRAVGAGACP</sequence>
<dbReference type="OrthoDB" id="6039229at2"/>
<evidence type="ECO:0000256" key="4">
    <source>
        <dbReference type="ARBA" id="ARBA00022481"/>
    </source>
</evidence>
<dbReference type="GO" id="GO:0005886">
    <property type="term" value="C:plasma membrane"/>
    <property type="evidence" value="ECO:0007669"/>
    <property type="project" value="UniProtKB-SubCell"/>
</dbReference>
<dbReference type="Pfam" id="PF12019">
    <property type="entry name" value="GspH"/>
    <property type="match status" value="1"/>
</dbReference>
<keyword evidence="14" id="KW-1185">Reference proteome</keyword>
<comment type="caution">
    <text evidence="13">The sequence shown here is derived from an EMBL/GenBank/DDBJ whole genome shotgun (WGS) entry which is preliminary data.</text>
</comment>
<dbReference type="EMBL" id="VTFT01000001">
    <property type="protein sequence ID" value="TYT27222.1"/>
    <property type="molecule type" value="Genomic_DNA"/>
</dbReference>
<dbReference type="Gene3D" id="3.55.40.10">
    <property type="entry name" value="minor pseudopilin epsh domain"/>
    <property type="match status" value="1"/>
</dbReference>
<reference evidence="13 14" key="1">
    <citation type="submission" date="2019-08" db="EMBL/GenBank/DDBJ databases">
        <title>Luteimonas viscosus sp. nov., isolated from soil of a sunflower field.</title>
        <authorList>
            <person name="Jianli Z."/>
            <person name="Ying Z."/>
        </authorList>
    </citation>
    <scope>NUCLEOTIDE SEQUENCE [LARGE SCALE GENOMIC DNA]</scope>
    <source>
        <strain evidence="13 14">XBU10</strain>
    </source>
</reference>
<dbReference type="NCBIfam" id="TIGR02532">
    <property type="entry name" value="IV_pilin_GFxxxE"/>
    <property type="match status" value="1"/>
</dbReference>
<keyword evidence="8 11" id="KW-0472">Membrane</keyword>
<dbReference type="AlphaFoldDB" id="A0A5D4XW54"/>
<dbReference type="InterPro" id="IPR012902">
    <property type="entry name" value="N_methyl_site"/>
</dbReference>
<evidence type="ECO:0000259" key="12">
    <source>
        <dbReference type="Pfam" id="PF12019"/>
    </source>
</evidence>
<keyword evidence="6 11" id="KW-0812">Transmembrane</keyword>
<evidence type="ECO:0000256" key="3">
    <source>
        <dbReference type="ARBA" id="ARBA00022475"/>
    </source>
</evidence>
<name>A0A5D4XW54_9GAMM</name>
<protein>
    <recommendedName>
        <fullName evidence="2">Type II secretion system protein H</fullName>
    </recommendedName>
    <alternativeName>
        <fullName evidence="10">General secretion pathway protein H</fullName>
    </alternativeName>
</protein>
<gene>
    <name evidence="13" type="ORF">FZO89_13660</name>
</gene>
<feature type="transmembrane region" description="Helical" evidence="11">
    <location>
        <begin position="21"/>
        <end position="45"/>
    </location>
</feature>
<comment type="subcellular location">
    <subcellularLocation>
        <location evidence="1">Cell inner membrane</location>
        <topology evidence="1">Single-pass membrane protein</topology>
    </subcellularLocation>
</comment>
<evidence type="ECO:0000313" key="14">
    <source>
        <dbReference type="Proteomes" id="UP000324973"/>
    </source>
</evidence>
<dbReference type="RefSeq" id="WP_149103775.1">
    <property type="nucleotide sequence ID" value="NZ_VTFT01000001.1"/>
</dbReference>
<evidence type="ECO:0000313" key="13">
    <source>
        <dbReference type="EMBL" id="TYT27222.1"/>
    </source>
</evidence>
<dbReference type="Pfam" id="PF07963">
    <property type="entry name" value="N_methyl"/>
    <property type="match status" value="1"/>
</dbReference>
<feature type="domain" description="General secretion pathway GspH" evidence="12">
    <location>
        <begin position="58"/>
        <end position="161"/>
    </location>
</feature>